<sequence length="218" mass="24309">MGSSYSFESIYSIRGVLLAPFVSVGLMLFALGFYVLLFGMVVYFFYTRRQAQVNRNLHLSWMVALFVVSVSLSLLEASITIIEATLAFQAASTGNFDSLLDWETLGNIPHMIFTVFIGVTYIIANCIADTILLYRCFIIWGSIKRVLTGMLLVLLCTTHVVGFVGYVEYFMSQGQQRWDLYLKAGDIIMAYNIANAANTLLLTFLIGIVVARAVGRKS</sequence>
<feature type="transmembrane region" description="Helical" evidence="1">
    <location>
        <begin position="20"/>
        <end position="46"/>
    </location>
</feature>
<dbReference type="EMBL" id="JAYKXP010000081">
    <property type="protein sequence ID" value="KAK7029563.1"/>
    <property type="molecule type" value="Genomic_DNA"/>
</dbReference>
<feature type="transmembrane region" description="Helical" evidence="1">
    <location>
        <begin position="187"/>
        <end position="211"/>
    </location>
</feature>
<dbReference type="Proteomes" id="UP001383192">
    <property type="component" value="Unassembled WGS sequence"/>
</dbReference>
<keyword evidence="1" id="KW-1133">Transmembrane helix</keyword>
<keyword evidence="1" id="KW-0812">Transmembrane</keyword>
<evidence type="ECO:0000313" key="2">
    <source>
        <dbReference type="EMBL" id="KAK7029563.1"/>
    </source>
</evidence>
<gene>
    <name evidence="2" type="ORF">VNI00_014440</name>
</gene>
<protein>
    <submittedName>
        <fullName evidence="2">Uncharacterized protein</fullName>
    </submittedName>
</protein>
<proteinExistence type="predicted"/>
<feature type="transmembrane region" description="Helical" evidence="1">
    <location>
        <begin position="58"/>
        <end position="91"/>
    </location>
</feature>
<keyword evidence="3" id="KW-1185">Reference proteome</keyword>
<accession>A0AAW0BTA0</accession>
<keyword evidence="1" id="KW-0472">Membrane</keyword>
<dbReference type="AlphaFoldDB" id="A0AAW0BTA0"/>
<reference evidence="2 3" key="1">
    <citation type="submission" date="2024-01" db="EMBL/GenBank/DDBJ databases">
        <title>A draft genome for a cacao thread blight-causing isolate of Paramarasmius palmivorus.</title>
        <authorList>
            <person name="Baruah I.K."/>
            <person name="Bukari Y."/>
            <person name="Amoako-Attah I."/>
            <person name="Meinhardt L.W."/>
            <person name="Bailey B.A."/>
            <person name="Cohen S.P."/>
        </authorList>
    </citation>
    <scope>NUCLEOTIDE SEQUENCE [LARGE SCALE GENOMIC DNA]</scope>
    <source>
        <strain evidence="2 3">GH-12</strain>
    </source>
</reference>
<evidence type="ECO:0000256" key="1">
    <source>
        <dbReference type="SAM" id="Phobius"/>
    </source>
</evidence>
<name>A0AAW0BTA0_9AGAR</name>
<organism evidence="2 3">
    <name type="scientific">Paramarasmius palmivorus</name>
    <dbReference type="NCBI Taxonomy" id="297713"/>
    <lineage>
        <taxon>Eukaryota</taxon>
        <taxon>Fungi</taxon>
        <taxon>Dikarya</taxon>
        <taxon>Basidiomycota</taxon>
        <taxon>Agaricomycotina</taxon>
        <taxon>Agaricomycetes</taxon>
        <taxon>Agaricomycetidae</taxon>
        <taxon>Agaricales</taxon>
        <taxon>Marasmiineae</taxon>
        <taxon>Marasmiaceae</taxon>
        <taxon>Paramarasmius</taxon>
    </lineage>
</organism>
<evidence type="ECO:0000313" key="3">
    <source>
        <dbReference type="Proteomes" id="UP001383192"/>
    </source>
</evidence>
<feature type="transmembrane region" description="Helical" evidence="1">
    <location>
        <begin position="146"/>
        <end position="167"/>
    </location>
</feature>
<feature type="transmembrane region" description="Helical" evidence="1">
    <location>
        <begin position="111"/>
        <end position="134"/>
    </location>
</feature>
<comment type="caution">
    <text evidence="2">The sequence shown here is derived from an EMBL/GenBank/DDBJ whole genome shotgun (WGS) entry which is preliminary data.</text>
</comment>